<dbReference type="AlphaFoldDB" id="A0A0C2VK05"/>
<proteinExistence type="predicted"/>
<evidence type="ECO:0000313" key="2">
    <source>
        <dbReference type="EMBL" id="KIL44328.1"/>
    </source>
</evidence>
<reference evidence="2 3" key="1">
    <citation type="submission" date="2015-01" db="EMBL/GenBank/DDBJ databases">
        <title>Genome sequencing of Jeotgalibacillus soli.</title>
        <authorList>
            <person name="Goh K.M."/>
            <person name="Chan K.-G."/>
            <person name="Yaakop A.S."/>
            <person name="Ee R."/>
            <person name="Gan H.M."/>
            <person name="Chan C.S."/>
        </authorList>
    </citation>
    <scope>NUCLEOTIDE SEQUENCE [LARGE SCALE GENOMIC DNA]</scope>
    <source>
        <strain evidence="2 3">P9</strain>
    </source>
</reference>
<dbReference type="PROSITE" id="PS51257">
    <property type="entry name" value="PROKAR_LIPOPROTEIN"/>
    <property type="match status" value="1"/>
</dbReference>
<dbReference type="STRING" id="889306.KP78_32920"/>
<dbReference type="Pfam" id="PF14042">
    <property type="entry name" value="DUF4247"/>
    <property type="match status" value="1"/>
</dbReference>
<keyword evidence="3" id="KW-1185">Reference proteome</keyword>
<comment type="caution">
    <text evidence="2">The sequence shown here is derived from an EMBL/GenBank/DDBJ whole genome shotgun (WGS) entry which is preliminary data.</text>
</comment>
<organism evidence="2 3">
    <name type="scientific">Jeotgalibacillus soli</name>
    <dbReference type="NCBI Taxonomy" id="889306"/>
    <lineage>
        <taxon>Bacteria</taxon>
        <taxon>Bacillati</taxon>
        <taxon>Bacillota</taxon>
        <taxon>Bacilli</taxon>
        <taxon>Bacillales</taxon>
        <taxon>Caryophanaceae</taxon>
        <taxon>Jeotgalibacillus</taxon>
    </lineage>
</organism>
<evidence type="ECO:0000313" key="3">
    <source>
        <dbReference type="Proteomes" id="UP000031938"/>
    </source>
</evidence>
<gene>
    <name evidence="2" type="ORF">KP78_32920</name>
</gene>
<protein>
    <recommendedName>
        <fullName evidence="4">DUF4247 domain-containing protein</fullName>
    </recommendedName>
</protein>
<accession>A0A0C2VK05</accession>
<dbReference type="Proteomes" id="UP000031938">
    <property type="component" value="Unassembled WGS sequence"/>
</dbReference>
<feature type="chain" id="PRO_5039221878" description="DUF4247 domain-containing protein" evidence="1">
    <location>
        <begin position="22"/>
        <end position="199"/>
    </location>
</feature>
<evidence type="ECO:0000256" key="1">
    <source>
        <dbReference type="SAM" id="SignalP"/>
    </source>
</evidence>
<sequence length="199" mass="21585">MNMKKALVSVMITGVLFFLSACGSGSGSLFRDDISDFISGSYQLYDTVSSAENSDDFARIYLAEDQDISSVASELQKHEEPTEMSEPRNGKQILVYDNQFVTLTESEDDSSDTIIELAGEEFVRNNYSPSFFEGYLLATFLNNIFGNSWSNDRSQACRSNPDRCYGGYGSAGTFVGKNAVPSLRGGSSSVRGGGIGEGK</sequence>
<dbReference type="PATRIC" id="fig|889306.3.peg.3307"/>
<dbReference type="RefSeq" id="WP_235420956.1">
    <property type="nucleotide sequence ID" value="NZ_JXRP01000019.1"/>
</dbReference>
<dbReference type="EMBL" id="JXRP01000019">
    <property type="protein sequence ID" value="KIL44328.1"/>
    <property type="molecule type" value="Genomic_DNA"/>
</dbReference>
<dbReference type="InterPro" id="IPR025341">
    <property type="entry name" value="DUF4247"/>
</dbReference>
<evidence type="ECO:0008006" key="4">
    <source>
        <dbReference type="Google" id="ProtNLM"/>
    </source>
</evidence>
<name>A0A0C2VK05_9BACL</name>
<keyword evidence="1" id="KW-0732">Signal</keyword>
<feature type="signal peptide" evidence="1">
    <location>
        <begin position="1"/>
        <end position="21"/>
    </location>
</feature>